<name>A0A4Q0XZZ6_9BACT</name>
<comment type="caution">
    <text evidence="1">The sequence shown here is derived from an EMBL/GenBank/DDBJ whole genome shotgun (WGS) entry which is preliminary data.</text>
</comment>
<dbReference type="InterPro" id="IPR042245">
    <property type="entry name" value="Tgt2/MlaC_sf"/>
</dbReference>
<evidence type="ECO:0000313" key="2">
    <source>
        <dbReference type="Proteomes" id="UP000290191"/>
    </source>
</evidence>
<proteinExistence type="predicted"/>
<reference evidence="1 2" key="1">
    <citation type="submission" date="2017-10" db="EMBL/GenBank/DDBJ databases">
        <title>Genomics of the genus Arcobacter.</title>
        <authorList>
            <person name="Perez-Cataluna A."/>
            <person name="Figueras M.J."/>
        </authorList>
    </citation>
    <scope>NUCLEOTIDE SEQUENCE [LARGE SCALE GENOMIC DNA]</scope>
    <source>
        <strain evidence="1 2">DSM 24636</strain>
    </source>
</reference>
<dbReference type="EMBL" id="PDKO01000004">
    <property type="protein sequence ID" value="RXJ63310.1"/>
    <property type="molecule type" value="Genomic_DNA"/>
</dbReference>
<keyword evidence="2" id="KW-1185">Reference proteome</keyword>
<dbReference type="RefSeq" id="WP_129081830.1">
    <property type="nucleotide sequence ID" value="NZ_CP041070.1"/>
</dbReference>
<organism evidence="1 2">
    <name type="scientific">Halarcobacter anaerophilus</name>
    <dbReference type="NCBI Taxonomy" id="877500"/>
    <lineage>
        <taxon>Bacteria</taxon>
        <taxon>Pseudomonadati</taxon>
        <taxon>Campylobacterota</taxon>
        <taxon>Epsilonproteobacteria</taxon>
        <taxon>Campylobacterales</taxon>
        <taxon>Arcobacteraceae</taxon>
        <taxon>Halarcobacter</taxon>
    </lineage>
</organism>
<dbReference type="Pfam" id="PF05494">
    <property type="entry name" value="MlaC"/>
    <property type="match status" value="1"/>
</dbReference>
<dbReference type="PANTHER" id="PTHR36573">
    <property type="entry name" value="INTERMEMBRANE PHOSPHOLIPID TRANSPORT SYSTEM BINDING PROTEIN MLAC"/>
    <property type="match status" value="1"/>
</dbReference>
<gene>
    <name evidence="1" type="ORF">CRV06_06435</name>
</gene>
<dbReference type="AlphaFoldDB" id="A0A4Q0XZZ6"/>
<accession>A0A4Q0XZZ6</accession>
<evidence type="ECO:0000313" key="1">
    <source>
        <dbReference type="EMBL" id="RXJ63310.1"/>
    </source>
</evidence>
<dbReference type="Proteomes" id="UP000290191">
    <property type="component" value="Unassembled WGS sequence"/>
</dbReference>
<sequence>MIKKLILTLLLLVSYSFALTKDEIKPKMSTKIDKVLLILKNDQLQKDQKKEKILSIMNSIFDYSLMSRLSLGRMWSTLQDEQKEKFIKLFTNKLRTSYLDKLDLYTDQFVEILGTEEPKNNRIILKTQIVGKEDKYSIDYKFYRKNDDNWLIYDVNLLGVSIIQTYRQQFAGFLKDKSFEDLMANLSIEPTNTK</sequence>
<dbReference type="OrthoDB" id="9798905at2"/>
<protein>
    <submittedName>
        <fullName evidence="1">Toluene tolerance protein</fullName>
    </submittedName>
</protein>
<dbReference type="STRING" id="877500.GCA_000935065_00518"/>
<dbReference type="Gene3D" id="3.10.450.710">
    <property type="entry name" value="Tgt2/MlaC"/>
    <property type="match status" value="1"/>
</dbReference>
<dbReference type="PANTHER" id="PTHR36573:SF1">
    <property type="entry name" value="INTERMEMBRANE PHOSPHOLIPID TRANSPORT SYSTEM BINDING PROTEIN MLAC"/>
    <property type="match status" value="1"/>
</dbReference>
<dbReference type="InterPro" id="IPR008869">
    <property type="entry name" value="MlaC/ttg2D"/>
</dbReference>